<protein>
    <submittedName>
        <fullName evidence="1">Uncharacterized protein</fullName>
    </submittedName>
</protein>
<name>A0A917YFE9_9ACTN</name>
<proteinExistence type="predicted"/>
<dbReference type="AlphaFoldDB" id="A0A917YFE9"/>
<keyword evidence="2" id="KW-1185">Reference proteome</keyword>
<organism evidence="1 2">
    <name type="scientific">Streptomyces albiflavescens</name>
    <dbReference type="NCBI Taxonomy" id="1623582"/>
    <lineage>
        <taxon>Bacteria</taxon>
        <taxon>Bacillati</taxon>
        <taxon>Actinomycetota</taxon>
        <taxon>Actinomycetes</taxon>
        <taxon>Kitasatosporales</taxon>
        <taxon>Streptomycetaceae</taxon>
        <taxon>Streptomyces</taxon>
    </lineage>
</organism>
<reference evidence="1 2" key="1">
    <citation type="journal article" date="2014" name="Int. J. Syst. Evol. Microbiol.">
        <title>Complete genome sequence of Corynebacterium casei LMG S-19264T (=DSM 44701T), isolated from a smear-ripened cheese.</title>
        <authorList>
            <consortium name="US DOE Joint Genome Institute (JGI-PGF)"/>
            <person name="Walter F."/>
            <person name="Albersmeier A."/>
            <person name="Kalinowski J."/>
            <person name="Ruckert C."/>
        </authorList>
    </citation>
    <scope>NUCLEOTIDE SEQUENCE [LARGE SCALE GENOMIC DNA]</scope>
    <source>
        <strain evidence="1 2">CGMCC 4.7111</strain>
    </source>
</reference>
<gene>
    <name evidence="1" type="ORF">GCM10011579_092480</name>
</gene>
<comment type="caution">
    <text evidence="1">The sequence shown here is derived from an EMBL/GenBank/DDBJ whole genome shotgun (WGS) entry which is preliminary data.</text>
</comment>
<accession>A0A917YFE9</accession>
<evidence type="ECO:0000313" key="2">
    <source>
        <dbReference type="Proteomes" id="UP000600365"/>
    </source>
</evidence>
<evidence type="ECO:0000313" key="1">
    <source>
        <dbReference type="EMBL" id="GGN93722.1"/>
    </source>
</evidence>
<dbReference type="EMBL" id="BMMM01000029">
    <property type="protein sequence ID" value="GGN93722.1"/>
    <property type="molecule type" value="Genomic_DNA"/>
</dbReference>
<sequence>MWSRASGCRRLSQLMWSDFAVPSAATGPLAWLGLTACEEDRTWNALVGVDQHLGLDGEPGIA</sequence>
<dbReference type="Proteomes" id="UP000600365">
    <property type="component" value="Unassembled WGS sequence"/>
</dbReference>